<evidence type="ECO:0000313" key="3">
    <source>
        <dbReference type="Proteomes" id="UP000630594"/>
    </source>
</evidence>
<protein>
    <submittedName>
        <fullName evidence="2">Uncharacterized protein</fullName>
    </submittedName>
</protein>
<evidence type="ECO:0000313" key="2">
    <source>
        <dbReference type="EMBL" id="GGD27079.1"/>
    </source>
</evidence>
<evidence type="ECO:0000256" key="1">
    <source>
        <dbReference type="SAM" id="MobiDB-lite"/>
    </source>
</evidence>
<dbReference type="Proteomes" id="UP000630594">
    <property type="component" value="Unassembled WGS sequence"/>
</dbReference>
<accession>A0ABQ1QI48</accession>
<sequence>MSVGRPSLPVGTWGDFTFTQPRKTAWRARTRIRDLDGGAGGHGHGHHPRSGGPGAARQAG</sequence>
<gene>
    <name evidence="2" type="ORF">GCM10007231_28140</name>
</gene>
<feature type="region of interest" description="Disordered" evidence="1">
    <location>
        <begin position="32"/>
        <end position="60"/>
    </location>
</feature>
<keyword evidence="3" id="KW-1185">Reference proteome</keyword>
<comment type="caution">
    <text evidence="2">The sequence shown here is derived from an EMBL/GenBank/DDBJ whole genome shotgun (WGS) entry which is preliminary data.</text>
</comment>
<reference evidence="3" key="1">
    <citation type="journal article" date="2019" name="Int. J. Syst. Evol. Microbiol.">
        <title>The Global Catalogue of Microorganisms (GCM) 10K type strain sequencing project: providing services to taxonomists for standard genome sequencing and annotation.</title>
        <authorList>
            <consortium name="The Broad Institute Genomics Platform"/>
            <consortium name="The Broad Institute Genome Sequencing Center for Infectious Disease"/>
            <person name="Wu L."/>
            <person name="Ma J."/>
        </authorList>
    </citation>
    <scope>NUCLEOTIDE SEQUENCE [LARGE SCALE GENOMIC DNA]</scope>
    <source>
        <strain evidence="3">CCM 7403</strain>
    </source>
</reference>
<proteinExistence type="predicted"/>
<dbReference type="RefSeq" id="WP_188422212.1">
    <property type="nucleotide sequence ID" value="NZ_BMCK01000004.1"/>
</dbReference>
<dbReference type="EMBL" id="BMCK01000004">
    <property type="protein sequence ID" value="GGD27079.1"/>
    <property type="molecule type" value="Genomic_DNA"/>
</dbReference>
<name>A0ABQ1QI48_9ACTN</name>
<organism evidence="2 3">
    <name type="scientific">Nocardioides daphniae</name>
    <dbReference type="NCBI Taxonomy" id="402297"/>
    <lineage>
        <taxon>Bacteria</taxon>
        <taxon>Bacillati</taxon>
        <taxon>Actinomycetota</taxon>
        <taxon>Actinomycetes</taxon>
        <taxon>Propionibacteriales</taxon>
        <taxon>Nocardioidaceae</taxon>
        <taxon>Nocardioides</taxon>
    </lineage>
</organism>